<evidence type="ECO:0000313" key="2">
    <source>
        <dbReference type="EMBL" id="EAU44124.1"/>
    </source>
</evidence>
<keyword evidence="1" id="KW-1133">Transmembrane helix</keyword>
<accession>Q0FIT0</accession>
<name>Q0FIT0_SALBH</name>
<evidence type="ECO:0008006" key="4">
    <source>
        <dbReference type="Google" id="ProtNLM"/>
    </source>
</evidence>
<feature type="transmembrane region" description="Helical" evidence="1">
    <location>
        <begin position="133"/>
        <end position="152"/>
    </location>
</feature>
<evidence type="ECO:0000256" key="1">
    <source>
        <dbReference type="SAM" id="Phobius"/>
    </source>
</evidence>
<gene>
    <name evidence="2" type="ORF">R2601_12216</name>
</gene>
<feature type="transmembrane region" description="Helical" evidence="1">
    <location>
        <begin position="185"/>
        <end position="203"/>
    </location>
</feature>
<feature type="transmembrane region" description="Helical" evidence="1">
    <location>
        <begin position="158"/>
        <end position="180"/>
    </location>
</feature>
<comment type="caution">
    <text evidence="2">The sequence shown here is derived from an EMBL/GenBank/DDBJ whole genome shotgun (WGS) entry which is preliminary data.</text>
</comment>
<sequence length="234" mass="24345">MRRALAPLVLLLAIAFAVSPAVTGGFPGLSPTQFPVVQSRWPVQPVGWAFSIWGAIFLLLIGGAAYGLWRRRLDPAWQAMRGPLAVSLGLGMFWVAASNWQPVLATVLIIFMAAAATEALLRAPRAWAARLPVGLYAGWLTAAAGVAIGASLSGYGVLSAQAAALVLLSLLLVIAGFVLWLRPSALAYAFGVGWAYMGVIVANREISNTPVIALAAAGIALVVAVPLLRRAGPA</sequence>
<proteinExistence type="predicted"/>
<keyword evidence="3" id="KW-1185">Reference proteome</keyword>
<dbReference type="Proteomes" id="UP000006230">
    <property type="component" value="Unassembled WGS sequence"/>
</dbReference>
<keyword evidence="1" id="KW-0472">Membrane</keyword>
<dbReference type="AlphaFoldDB" id="Q0FIT0"/>
<organism evidence="2 3">
    <name type="scientific">Salipiger bermudensis (strain DSM 26914 / JCM 13377 / KCTC 12554 / HTCC2601)</name>
    <name type="common">Pelagibaca bermudensis</name>
    <dbReference type="NCBI Taxonomy" id="314265"/>
    <lineage>
        <taxon>Bacteria</taxon>
        <taxon>Pseudomonadati</taxon>
        <taxon>Pseudomonadota</taxon>
        <taxon>Alphaproteobacteria</taxon>
        <taxon>Rhodobacterales</taxon>
        <taxon>Roseobacteraceae</taxon>
        <taxon>Salipiger</taxon>
    </lineage>
</organism>
<dbReference type="EMBL" id="AATQ01000055">
    <property type="protein sequence ID" value="EAU44124.1"/>
    <property type="molecule type" value="Genomic_DNA"/>
</dbReference>
<feature type="transmembrane region" description="Helical" evidence="1">
    <location>
        <begin position="103"/>
        <end position="121"/>
    </location>
</feature>
<dbReference type="STRING" id="314265.R2601_12216"/>
<dbReference type="eggNOG" id="ENOG502Z8YM">
    <property type="taxonomic scope" value="Bacteria"/>
</dbReference>
<dbReference type="HOGENOM" id="CLU_067293_2_0_5"/>
<dbReference type="OrthoDB" id="5189031at2"/>
<dbReference type="RefSeq" id="WP_007794224.1">
    <property type="nucleotide sequence ID" value="NZ_DS022276.1"/>
</dbReference>
<evidence type="ECO:0000313" key="3">
    <source>
        <dbReference type="Proteomes" id="UP000006230"/>
    </source>
</evidence>
<feature type="transmembrane region" description="Helical" evidence="1">
    <location>
        <begin position="47"/>
        <end position="69"/>
    </location>
</feature>
<feature type="transmembrane region" description="Helical" evidence="1">
    <location>
        <begin position="209"/>
        <end position="228"/>
    </location>
</feature>
<protein>
    <recommendedName>
        <fullName evidence="4">Tryptophan-rich sensory protein</fullName>
    </recommendedName>
</protein>
<feature type="transmembrane region" description="Helical" evidence="1">
    <location>
        <begin position="81"/>
        <end position="97"/>
    </location>
</feature>
<keyword evidence="1" id="KW-0812">Transmembrane</keyword>
<reference evidence="2 3" key="1">
    <citation type="journal article" date="2010" name="J. Bacteriol.">
        <title>Genome sequences of Pelagibaca bermudensis HTCC2601T and Maritimibacter alkaliphilus HTCC2654T, the type strains of two marine Roseobacter genera.</title>
        <authorList>
            <person name="Thrash J.C."/>
            <person name="Cho J.C."/>
            <person name="Ferriera S."/>
            <person name="Johnson J."/>
            <person name="Vergin K.L."/>
            <person name="Giovannoni S.J."/>
        </authorList>
    </citation>
    <scope>NUCLEOTIDE SEQUENCE [LARGE SCALE GENOMIC DNA]</scope>
    <source>
        <strain evidence="3">DSM 26914 / JCM 13377 / KCTC 12554 / HTCC2601</strain>
    </source>
</reference>